<dbReference type="Gene3D" id="3.30.2010.10">
    <property type="entry name" value="Metalloproteases ('zincins'), catalytic domain"/>
    <property type="match status" value="1"/>
</dbReference>
<evidence type="ECO:0000313" key="3">
    <source>
        <dbReference type="Proteomes" id="UP000256650"/>
    </source>
</evidence>
<dbReference type="PANTHER" id="PTHR30399">
    <property type="entry name" value="UNCHARACTERIZED PROTEIN YGJP"/>
    <property type="match status" value="1"/>
</dbReference>
<feature type="domain" description="YgjP-like metallopeptidase" evidence="1">
    <location>
        <begin position="27"/>
        <end position="249"/>
    </location>
</feature>
<organism evidence="2 3">
    <name type="scientific">Helicobacter ganmani</name>
    <dbReference type="NCBI Taxonomy" id="60246"/>
    <lineage>
        <taxon>Bacteria</taxon>
        <taxon>Pseudomonadati</taxon>
        <taxon>Campylobacterota</taxon>
        <taxon>Epsilonproteobacteria</taxon>
        <taxon>Campylobacterales</taxon>
        <taxon>Helicobacteraceae</taxon>
        <taxon>Helicobacter</taxon>
    </lineage>
</organism>
<keyword evidence="3" id="KW-1185">Reference proteome</keyword>
<dbReference type="InterPro" id="IPR002725">
    <property type="entry name" value="YgjP-like_metallopeptidase"/>
</dbReference>
<dbReference type="AlphaFoldDB" id="A0A3D8IDV4"/>
<sequence length="263" mass="31123">MLKNFKLPTGFPPSLVLKVVQKRHFKHLKMRFCADSTLIVNLPRYVSKRACEEFIATNLQWILKHFDTIKQQEANISLNQFYLFGQWVEFETLLLDRELESYLQKRLQDFGFEGDCAILMQLWQAVMQENLLMNPIGAKSKLQSLLRMVYQKALESYISLHINAISQKMQLFPKSICYGKSYRQLGCCRVKDQSVRFSLRLALMPYFCIDSVIIHELAHLRYPHHGQDFWNLVRTFDDNPQGIQEWLQANYSLNARLYQKIFK</sequence>
<dbReference type="Pfam" id="PF01863">
    <property type="entry name" value="YgjP-like"/>
    <property type="match status" value="1"/>
</dbReference>
<protein>
    <recommendedName>
        <fullName evidence="1">YgjP-like metallopeptidase domain-containing protein</fullName>
    </recommendedName>
</protein>
<gene>
    <name evidence="2" type="ORF">CQA43_04770</name>
</gene>
<dbReference type="CDD" id="cd07344">
    <property type="entry name" value="M48_yhfN_like"/>
    <property type="match status" value="1"/>
</dbReference>
<evidence type="ECO:0000259" key="1">
    <source>
        <dbReference type="Pfam" id="PF01863"/>
    </source>
</evidence>
<dbReference type="Proteomes" id="UP000256650">
    <property type="component" value="Unassembled WGS sequence"/>
</dbReference>
<proteinExistence type="predicted"/>
<dbReference type="PANTHER" id="PTHR30399:SF1">
    <property type="entry name" value="UTP PYROPHOSPHATASE"/>
    <property type="match status" value="1"/>
</dbReference>
<dbReference type="EMBL" id="NXLS01000004">
    <property type="protein sequence ID" value="RDU62944.1"/>
    <property type="molecule type" value="Genomic_DNA"/>
</dbReference>
<dbReference type="InterPro" id="IPR053136">
    <property type="entry name" value="UTP_pyrophosphatase-like"/>
</dbReference>
<name>A0A3D8IDV4_9HELI</name>
<accession>A0A3D8IDV4</accession>
<comment type="caution">
    <text evidence="2">The sequence shown here is derived from an EMBL/GenBank/DDBJ whole genome shotgun (WGS) entry which is preliminary data.</text>
</comment>
<dbReference type="OrthoDB" id="5321643at2"/>
<evidence type="ECO:0000313" key="2">
    <source>
        <dbReference type="EMBL" id="RDU62944.1"/>
    </source>
</evidence>
<reference evidence="2 3" key="1">
    <citation type="submission" date="2018-04" db="EMBL/GenBank/DDBJ databases">
        <title>Novel Campyloabacter and Helicobacter Species and Strains.</title>
        <authorList>
            <person name="Mannion A.J."/>
            <person name="Shen Z."/>
            <person name="Fox J.G."/>
        </authorList>
    </citation>
    <scope>NUCLEOTIDE SEQUENCE [LARGE SCALE GENOMIC DNA]</scope>
    <source>
        <strain evidence="2 3">MIT 99-5101</strain>
    </source>
</reference>
<dbReference type="RefSeq" id="WP_115551478.1">
    <property type="nucleotide sequence ID" value="NZ_CAQNTT010000016.1"/>
</dbReference>